<dbReference type="FunFam" id="1.20.1270.280:FF:000004">
    <property type="entry name" value="Cytoplasmic dynein heavy chain 2"/>
    <property type="match status" value="1"/>
</dbReference>
<proteinExistence type="predicted"/>
<dbReference type="STRING" id="1890364.A0A2P6MMN4"/>
<name>A0A2P6MMN4_9EUKA</name>
<gene>
    <name evidence="2" type="ORF">PROFUN_17093</name>
</gene>
<dbReference type="OrthoDB" id="14187at2759"/>
<sequence>KRPAWAKALRATLSNWKKQLPEKLKLMERTAESVKDPLFRFFERETEKGVKLLSKVHRDIDDLSQICEGQLKPTNYTRELISNITKGVLPKSWKEYSIPSTISLNAWILDLSKRIKQLSTVGSQKGGNYIRGGIWIGGLFHPEAFITATRQAAAQGHGWSVENLTLTVEVVQSGSDEVSADGFLAKDLLLESAAFSHEKGCLVFTEQTGTRVPYSLFKWKNMDGRKQQKSKEELMMPVYLNENRAEFIFSVPMKQSLLGVYNKSDGRLGLVFPMIQQGVDIICKMAIEERSCLFYVSSVTSIEIHHFGGLLLTKSNNGESYNNCRKLHFSCNGGLRDSLYHQHLPDSDRTTMLMMLHPFDDRFLCGSKNAGAARRTRYNHSLNHCTSTEWHHSTDHIVAPGASSRQLIEFGFPSTMWSSNYAVDSLVSVSFPSLWSRVYLFGQ</sequence>
<dbReference type="InterPro" id="IPR026983">
    <property type="entry name" value="DHC"/>
</dbReference>
<dbReference type="InterPro" id="IPR041228">
    <property type="entry name" value="Dynein_C"/>
</dbReference>
<dbReference type="PANTHER" id="PTHR45703">
    <property type="entry name" value="DYNEIN HEAVY CHAIN"/>
    <property type="match status" value="1"/>
</dbReference>
<evidence type="ECO:0000259" key="1">
    <source>
        <dbReference type="Pfam" id="PF18199"/>
    </source>
</evidence>
<dbReference type="EMBL" id="MDYQ01000733">
    <property type="protein sequence ID" value="PRP72953.1"/>
    <property type="molecule type" value="Genomic_DNA"/>
</dbReference>
<keyword evidence="3" id="KW-1185">Reference proteome</keyword>
<dbReference type="GO" id="GO:0045505">
    <property type="term" value="F:dynein intermediate chain binding"/>
    <property type="evidence" value="ECO:0007669"/>
    <property type="project" value="InterPro"/>
</dbReference>
<reference evidence="2 3" key="1">
    <citation type="journal article" date="2018" name="Genome Biol. Evol.">
        <title>Multiple Roots of Fruiting Body Formation in Amoebozoa.</title>
        <authorList>
            <person name="Hillmann F."/>
            <person name="Forbes G."/>
            <person name="Novohradska S."/>
            <person name="Ferling I."/>
            <person name="Riege K."/>
            <person name="Groth M."/>
            <person name="Westermann M."/>
            <person name="Marz M."/>
            <person name="Spaller T."/>
            <person name="Winckler T."/>
            <person name="Schaap P."/>
            <person name="Glockner G."/>
        </authorList>
    </citation>
    <scope>NUCLEOTIDE SEQUENCE [LARGE SCALE GENOMIC DNA]</scope>
    <source>
        <strain evidence="2 3">Jena</strain>
    </source>
</reference>
<dbReference type="Gene3D" id="3.10.490.20">
    <property type="match status" value="1"/>
</dbReference>
<dbReference type="GO" id="GO:0051959">
    <property type="term" value="F:dynein light intermediate chain binding"/>
    <property type="evidence" value="ECO:0007669"/>
    <property type="project" value="InterPro"/>
</dbReference>
<organism evidence="2 3">
    <name type="scientific">Planoprotostelium fungivorum</name>
    <dbReference type="NCBI Taxonomy" id="1890364"/>
    <lineage>
        <taxon>Eukaryota</taxon>
        <taxon>Amoebozoa</taxon>
        <taxon>Evosea</taxon>
        <taxon>Variosea</taxon>
        <taxon>Cavosteliida</taxon>
        <taxon>Cavosteliaceae</taxon>
        <taxon>Planoprotostelium</taxon>
    </lineage>
</organism>
<evidence type="ECO:0000313" key="2">
    <source>
        <dbReference type="EMBL" id="PRP72953.1"/>
    </source>
</evidence>
<dbReference type="Pfam" id="PF18199">
    <property type="entry name" value="Dynein_C"/>
    <property type="match status" value="1"/>
</dbReference>
<dbReference type="Gene3D" id="1.20.1270.280">
    <property type="match status" value="1"/>
</dbReference>
<dbReference type="GO" id="GO:0030286">
    <property type="term" value="C:dynein complex"/>
    <property type="evidence" value="ECO:0007669"/>
    <property type="project" value="InterPro"/>
</dbReference>
<feature type="non-terminal residue" evidence="2">
    <location>
        <position position="1"/>
    </location>
</feature>
<dbReference type="AlphaFoldDB" id="A0A2P6MMN4"/>
<dbReference type="InParanoid" id="A0A2P6MMN4"/>
<protein>
    <recommendedName>
        <fullName evidence="1">Dynein heavy chain C-terminal domain-containing protein</fullName>
    </recommendedName>
</protein>
<comment type="caution">
    <text evidence="2">The sequence shown here is derived from an EMBL/GenBank/DDBJ whole genome shotgun (WGS) entry which is preliminary data.</text>
</comment>
<dbReference type="Proteomes" id="UP000241769">
    <property type="component" value="Unassembled WGS sequence"/>
</dbReference>
<feature type="domain" description="Dynein heavy chain C-terminal" evidence="1">
    <location>
        <begin position="9"/>
        <end position="255"/>
    </location>
</feature>
<dbReference type="GO" id="GO:0007018">
    <property type="term" value="P:microtubule-based movement"/>
    <property type="evidence" value="ECO:0007669"/>
    <property type="project" value="InterPro"/>
</dbReference>
<accession>A0A2P6MMN4</accession>
<dbReference type="FunFam" id="3.10.490.20:FF:000004">
    <property type="entry name" value="Cytoplasmic dynein heavy chain 2"/>
    <property type="match status" value="1"/>
</dbReference>
<dbReference type="PANTHER" id="PTHR45703:SF36">
    <property type="entry name" value="DYNEIN HEAVY CHAIN, CYTOPLASMIC"/>
    <property type="match status" value="1"/>
</dbReference>
<evidence type="ECO:0000313" key="3">
    <source>
        <dbReference type="Proteomes" id="UP000241769"/>
    </source>
</evidence>
<dbReference type="InterPro" id="IPR043160">
    <property type="entry name" value="Dynein_C_barrel"/>
</dbReference>